<evidence type="ECO:0000256" key="5">
    <source>
        <dbReference type="ARBA" id="ARBA00022723"/>
    </source>
</evidence>
<keyword evidence="4" id="KW-0963">Cytoplasm</keyword>
<dbReference type="GO" id="GO:0001725">
    <property type="term" value="C:stress fiber"/>
    <property type="evidence" value="ECO:0007669"/>
    <property type="project" value="TreeGrafter"/>
</dbReference>
<evidence type="ECO:0000256" key="4">
    <source>
        <dbReference type="ARBA" id="ARBA00022490"/>
    </source>
</evidence>
<dbReference type="EMBL" id="KV977135">
    <property type="protein sequence ID" value="PIO22851.1"/>
    <property type="molecule type" value="Genomic_DNA"/>
</dbReference>
<dbReference type="GO" id="GO:0005925">
    <property type="term" value="C:focal adhesion"/>
    <property type="evidence" value="ECO:0007669"/>
    <property type="project" value="UniProtKB-SubCell"/>
</dbReference>
<dbReference type="Gene3D" id="2.10.110.10">
    <property type="entry name" value="Cysteine Rich Protein"/>
    <property type="match status" value="1"/>
</dbReference>
<dbReference type="GO" id="GO:0005737">
    <property type="term" value="C:cytoplasm"/>
    <property type="evidence" value="ECO:0007669"/>
    <property type="project" value="TreeGrafter"/>
</dbReference>
<sequence>MGKAYHPECFTCAVCHRPLQGEPFIVDQNNLPHCVADYHRNVVALSLSRLMTLAVSHWMAMFCARSAT</sequence>
<protein>
    <recommendedName>
        <fullName evidence="12">Zyxin</fullName>
    </recommendedName>
</protein>
<evidence type="ECO:0000256" key="12">
    <source>
        <dbReference type="ARBA" id="ARBA00039396"/>
    </source>
</evidence>
<dbReference type="OrthoDB" id="25414at2759"/>
<keyword evidence="9" id="KW-0965">Cell junction</keyword>
<keyword evidence="11" id="KW-0206">Cytoskeleton</keyword>
<evidence type="ECO:0000256" key="1">
    <source>
        <dbReference type="ARBA" id="ARBA00004245"/>
    </source>
</evidence>
<evidence type="ECO:0000256" key="7">
    <source>
        <dbReference type="ARBA" id="ARBA00022833"/>
    </source>
</evidence>
<accession>A0A2G9R6E8</accession>
<dbReference type="Proteomes" id="UP000228934">
    <property type="component" value="Unassembled WGS sequence"/>
</dbReference>
<keyword evidence="16" id="KW-1185">Reference proteome</keyword>
<dbReference type="GO" id="GO:0007229">
    <property type="term" value="P:integrin-mediated signaling pathway"/>
    <property type="evidence" value="ECO:0007669"/>
    <property type="project" value="TreeGrafter"/>
</dbReference>
<keyword evidence="10 13" id="KW-0440">LIM domain</keyword>
<keyword evidence="8" id="KW-0130">Cell adhesion</keyword>
<dbReference type="PANTHER" id="PTHR24212">
    <property type="entry name" value="ZYXIN/TRIP6"/>
    <property type="match status" value="1"/>
</dbReference>
<dbReference type="SMART" id="SM00132">
    <property type="entry name" value="LIM"/>
    <property type="match status" value="1"/>
</dbReference>
<reference evidence="16" key="1">
    <citation type="journal article" date="2017" name="Nat. Commun.">
        <title>The North American bullfrog draft genome provides insight into hormonal regulation of long noncoding RNA.</title>
        <authorList>
            <person name="Hammond S.A."/>
            <person name="Warren R.L."/>
            <person name="Vandervalk B.P."/>
            <person name="Kucuk E."/>
            <person name="Khan H."/>
            <person name="Gibb E.A."/>
            <person name="Pandoh P."/>
            <person name="Kirk H."/>
            <person name="Zhao Y."/>
            <person name="Jones M."/>
            <person name="Mungall A.J."/>
            <person name="Coope R."/>
            <person name="Pleasance S."/>
            <person name="Moore R.A."/>
            <person name="Holt R.A."/>
            <person name="Round J.M."/>
            <person name="Ohora S."/>
            <person name="Walle B.V."/>
            <person name="Veldhoen N."/>
            <person name="Helbing C.C."/>
            <person name="Birol I."/>
        </authorList>
    </citation>
    <scope>NUCLEOTIDE SEQUENCE [LARGE SCALE GENOMIC DNA]</scope>
</reference>
<evidence type="ECO:0000256" key="13">
    <source>
        <dbReference type="PROSITE-ProRule" id="PRU00125"/>
    </source>
</evidence>
<comment type="similarity">
    <text evidence="3">Belongs to the zyxin/ajuba family.</text>
</comment>
<evidence type="ECO:0000256" key="2">
    <source>
        <dbReference type="ARBA" id="ARBA00004246"/>
    </source>
</evidence>
<keyword evidence="7 13" id="KW-0862">Zinc</keyword>
<dbReference type="SUPFAM" id="SSF57716">
    <property type="entry name" value="Glucocorticoid receptor-like (DNA-binding domain)"/>
    <property type="match status" value="1"/>
</dbReference>
<organism evidence="15 16">
    <name type="scientific">Aquarana catesbeiana</name>
    <name type="common">American bullfrog</name>
    <name type="synonym">Rana catesbeiana</name>
    <dbReference type="NCBI Taxonomy" id="8400"/>
    <lineage>
        <taxon>Eukaryota</taxon>
        <taxon>Metazoa</taxon>
        <taxon>Chordata</taxon>
        <taxon>Craniata</taxon>
        <taxon>Vertebrata</taxon>
        <taxon>Euteleostomi</taxon>
        <taxon>Amphibia</taxon>
        <taxon>Batrachia</taxon>
        <taxon>Anura</taxon>
        <taxon>Neobatrachia</taxon>
        <taxon>Ranoidea</taxon>
        <taxon>Ranidae</taxon>
        <taxon>Aquarana</taxon>
    </lineage>
</organism>
<evidence type="ECO:0000256" key="9">
    <source>
        <dbReference type="ARBA" id="ARBA00022949"/>
    </source>
</evidence>
<dbReference type="GO" id="GO:0007179">
    <property type="term" value="P:transforming growth factor beta receptor signaling pathway"/>
    <property type="evidence" value="ECO:0007669"/>
    <property type="project" value="TreeGrafter"/>
</dbReference>
<dbReference type="PROSITE" id="PS50023">
    <property type="entry name" value="LIM_DOMAIN_2"/>
    <property type="match status" value="1"/>
</dbReference>
<dbReference type="InterPro" id="IPR001781">
    <property type="entry name" value="Znf_LIM"/>
</dbReference>
<comment type="subcellular location">
    <subcellularLocation>
        <location evidence="2">Cell junction</location>
        <location evidence="2">Focal adhesion</location>
    </subcellularLocation>
    <subcellularLocation>
        <location evidence="1">Cytoplasm</location>
        <location evidence="1">Cytoskeleton</location>
    </subcellularLocation>
</comment>
<keyword evidence="6" id="KW-0677">Repeat</keyword>
<evidence type="ECO:0000256" key="10">
    <source>
        <dbReference type="ARBA" id="ARBA00023038"/>
    </source>
</evidence>
<keyword evidence="5 13" id="KW-0479">Metal-binding</keyword>
<dbReference type="GO" id="GO:0007155">
    <property type="term" value="P:cell adhesion"/>
    <property type="evidence" value="ECO:0007669"/>
    <property type="project" value="UniProtKB-KW"/>
</dbReference>
<dbReference type="GO" id="GO:0046872">
    <property type="term" value="F:metal ion binding"/>
    <property type="evidence" value="ECO:0007669"/>
    <property type="project" value="UniProtKB-KW"/>
</dbReference>
<evidence type="ECO:0000256" key="6">
    <source>
        <dbReference type="ARBA" id="ARBA00022737"/>
    </source>
</evidence>
<dbReference type="PANTHER" id="PTHR24212:SF1">
    <property type="entry name" value="ZYXIN"/>
    <property type="match status" value="1"/>
</dbReference>
<dbReference type="AlphaFoldDB" id="A0A2G9R6E8"/>
<evidence type="ECO:0000259" key="14">
    <source>
        <dbReference type="PROSITE" id="PS50023"/>
    </source>
</evidence>
<name>A0A2G9R6E8_AQUCT</name>
<dbReference type="Pfam" id="PF00412">
    <property type="entry name" value="LIM"/>
    <property type="match status" value="1"/>
</dbReference>
<evidence type="ECO:0000256" key="3">
    <source>
        <dbReference type="ARBA" id="ARBA00009611"/>
    </source>
</evidence>
<evidence type="ECO:0000256" key="8">
    <source>
        <dbReference type="ARBA" id="ARBA00022889"/>
    </source>
</evidence>
<evidence type="ECO:0000256" key="11">
    <source>
        <dbReference type="ARBA" id="ARBA00023212"/>
    </source>
</evidence>
<evidence type="ECO:0000313" key="15">
    <source>
        <dbReference type="EMBL" id="PIO22851.1"/>
    </source>
</evidence>
<evidence type="ECO:0000313" key="16">
    <source>
        <dbReference type="Proteomes" id="UP000228934"/>
    </source>
</evidence>
<proteinExistence type="inferred from homology"/>
<feature type="domain" description="LIM zinc-binding" evidence="14">
    <location>
        <begin position="1"/>
        <end position="44"/>
    </location>
</feature>
<gene>
    <name evidence="15" type="ORF">AB205_0134360</name>
</gene>